<name>A0ABT1DLS3_9ACTN</name>
<comment type="caution">
    <text evidence="1">The sequence shown here is derived from an EMBL/GenBank/DDBJ whole genome shotgun (WGS) entry which is preliminary data.</text>
</comment>
<dbReference type="Proteomes" id="UP001523369">
    <property type="component" value="Unassembled WGS sequence"/>
</dbReference>
<gene>
    <name evidence="1" type="ORF">M1L60_14405</name>
</gene>
<keyword evidence="2" id="KW-1185">Reference proteome</keyword>
<reference evidence="1 2" key="1">
    <citation type="submission" date="2022-06" db="EMBL/GenBank/DDBJ databases">
        <title>New Species of the Genus Actinoplanes, ActinopZanes ferrugineus.</title>
        <authorList>
            <person name="Ding P."/>
        </authorList>
    </citation>
    <scope>NUCLEOTIDE SEQUENCE [LARGE SCALE GENOMIC DNA]</scope>
    <source>
        <strain evidence="1 2">TRM88003</strain>
    </source>
</reference>
<organism evidence="1 2">
    <name type="scientific">Paractinoplanes aksuensis</name>
    <dbReference type="NCBI Taxonomy" id="2939490"/>
    <lineage>
        <taxon>Bacteria</taxon>
        <taxon>Bacillati</taxon>
        <taxon>Actinomycetota</taxon>
        <taxon>Actinomycetes</taxon>
        <taxon>Micromonosporales</taxon>
        <taxon>Micromonosporaceae</taxon>
        <taxon>Paractinoplanes</taxon>
    </lineage>
</organism>
<dbReference type="EMBL" id="JAMYJR010000013">
    <property type="protein sequence ID" value="MCO8271786.1"/>
    <property type="molecule type" value="Genomic_DNA"/>
</dbReference>
<accession>A0ABT1DLS3</accession>
<evidence type="ECO:0000313" key="1">
    <source>
        <dbReference type="EMBL" id="MCO8271786.1"/>
    </source>
</evidence>
<protein>
    <submittedName>
        <fullName evidence="1">Uncharacterized protein</fullName>
    </submittedName>
</protein>
<sequence length="89" mass="9441">MKQPADAVAGVTMVVAGDRARPVERGNVGERKDLPINGSGSPVRGLALLLEPPVQLGRMPFVLGLGRRPEERLQECVTALDNGSRSPGR</sequence>
<proteinExistence type="predicted"/>
<dbReference type="RefSeq" id="WP_253237905.1">
    <property type="nucleotide sequence ID" value="NZ_JAMYJR010000013.1"/>
</dbReference>
<evidence type="ECO:0000313" key="2">
    <source>
        <dbReference type="Proteomes" id="UP001523369"/>
    </source>
</evidence>